<dbReference type="SMART" id="SM00490">
    <property type="entry name" value="HELICc"/>
    <property type="match status" value="1"/>
</dbReference>
<evidence type="ECO:0000313" key="4">
    <source>
        <dbReference type="EMBL" id="UGX97960.1"/>
    </source>
</evidence>
<dbReference type="GO" id="GO:0005524">
    <property type="term" value="F:ATP binding"/>
    <property type="evidence" value="ECO:0007669"/>
    <property type="project" value="InterPro"/>
</dbReference>
<reference evidence="3" key="2">
    <citation type="submission" date="2020-06" db="EMBL/GenBank/DDBJ databases">
        <title>Whole Genome Sequence of Bradyrhizobium sp. Strain 323S2.</title>
        <authorList>
            <person name="Bromfield E.S.P."/>
        </authorList>
    </citation>
    <scope>NUCLEOTIDE SEQUENCE [LARGE SCALE GENOMIC DNA]</scope>
    <source>
        <strain evidence="3">323S2</strain>
    </source>
</reference>
<dbReference type="GO" id="GO:0004386">
    <property type="term" value="F:helicase activity"/>
    <property type="evidence" value="ECO:0007669"/>
    <property type="project" value="UniProtKB-KW"/>
</dbReference>
<dbReference type="CDD" id="cd17926">
    <property type="entry name" value="DEXHc_RE"/>
    <property type="match status" value="1"/>
</dbReference>
<dbReference type="PROSITE" id="PS51192">
    <property type="entry name" value="HELICASE_ATP_BIND_1"/>
    <property type="match status" value="1"/>
</dbReference>
<proteinExistence type="predicted"/>
<dbReference type="InterPro" id="IPR014001">
    <property type="entry name" value="Helicase_ATP-bd"/>
</dbReference>
<reference evidence="4 5" key="3">
    <citation type="journal article" date="2022" name="Int. J. Syst. Evol. Microbiol.">
        <title>Strains of Bradyrhizobium barranii sp. nov. associated with legumes native to Canada are symbionts of soybeans and belong to different subspecies (subsp. barranii subsp. nov. and subsp. apii subsp. nov.) and symbiovars (sv. glycinearum and sv. septentrionale).</title>
        <authorList>
            <person name="Bromfield E.S.P."/>
            <person name="Cloutier S."/>
            <person name="Wasai-Hara S."/>
            <person name="Minamisawa K."/>
        </authorList>
    </citation>
    <scope>NUCLEOTIDE SEQUENCE [LARGE SCALE GENOMIC DNA]</scope>
    <source>
        <strain evidence="4 5">323S2</strain>
    </source>
</reference>
<dbReference type="PANTHER" id="PTHR47396">
    <property type="entry name" value="TYPE I RESTRICTION ENZYME ECOKI R PROTEIN"/>
    <property type="match status" value="1"/>
</dbReference>
<keyword evidence="3" id="KW-0547">Nucleotide-binding</keyword>
<evidence type="ECO:0000259" key="2">
    <source>
        <dbReference type="PROSITE" id="PS51194"/>
    </source>
</evidence>
<dbReference type="InterPro" id="IPR001650">
    <property type="entry name" value="Helicase_C-like"/>
</dbReference>
<accession>A0A7Z0TX02</accession>
<keyword evidence="3" id="KW-0378">Hydrolase</keyword>
<dbReference type="SUPFAM" id="SSF52540">
    <property type="entry name" value="P-loop containing nucleoside triphosphate hydrolases"/>
    <property type="match status" value="1"/>
</dbReference>
<dbReference type="RefSeq" id="WP_166341860.1">
    <property type="nucleotide sequence ID" value="NZ_CP088280.1"/>
</dbReference>
<dbReference type="SMART" id="SM00487">
    <property type="entry name" value="DEXDc"/>
    <property type="match status" value="1"/>
</dbReference>
<dbReference type="Pfam" id="PF04851">
    <property type="entry name" value="ResIII"/>
    <property type="match status" value="1"/>
</dbReference>
<evidence type="ECO:0000259" key="1">
    <source>
        <dbReference type="PROSITE" id="PS51192"/>
    </source>
</evidence>
<feature type="domain" description="Helicase ATP-binding" evidence="1">
    <location>
        <begin position="186"/>
        <end position="358"/>
    </location>
</feature>
<sequence>MNRWFSLAGNLPPSIIVCTFSSQAALLHDLFAQKVVLDLPRQIGWTASRVANPIHCLRRPTQRVSASILDFEHKGIRGFKAVTQDGQSIAIVAEATTSTLGCDSILHVPAASTLEAISEGLAAKKGKWLFPKLRRASEDALTDARRVPEDIVKTWRNQLVLRPEDPENETPGLRSPQIGAIYATLAHWSTSDKPATVVMPTGTGKTETMLALLLAGRINRLLVVVPNDNLRTQISSKFMELGVLHACGCLGDRAQLPAVAVLRHRPKTVEEVDDVFLRANVIVSTMQIVGGCSPEIQERMAENVSALFVDEAHHIGARTWNAFKGQFISRRRVIQFTATPFRNDGRRVDGKFIYVYPLKKAQEEKYFKKIEFLPVNGLDQDDTDQLIITNVKRALDRDIAAGFAHRAMARVETISRAITLHRAYRAAMPGYNPVLLHSELTRAERQEGLEKLKSGESKIVVCVDMLGEGFDLPELKIAGLHDKHKSEAVTLQFVGRFTRIRTDLGDATVIANIAHDNVAAALQSLYAEDADWNAILSVVGAKLTEREERREAIFQGFSEEFEGFPVSTLFPRMSTVVYRTTCDAWRPRAVADAITKSSSIVDGPVVNDEARLVLFVTRDDERLRWTTLKEPQNVSFNLYLAHWDDETGLLYINSSKMSDLHLHVAKVLCGDDVVRVSGDTVFRVLDGYRRMVLMNLGLSETQRRPVRYSQFMGSDIAEQLDTLPGNRNRTKTNLFGQGYTDEGRSTIGCSVKGKIWSYEATNNFGEWIDWSRDLGRKLLDETITTDGILRNLVRPKKQNARPEKPAIAIAWPDALLLTPEERIEIFFGDREEAFYDCDIDLSDYGTDGPIRFRVRSGDVAANFELTIAPNATMFTQTAGAPVQIKVGKKTRSLTEYMHEEPPHIYFADGDMLLLDELFVLPRDGERPSFDLKRIETPDWRGVDITKESQRDEKRQDSIQRRVIERLTAQGDLYEVIFDDDGTGESADVVAMRLAGSKLVVELYHCKYSAEPKVGARLDDLYEVCGQTQKSIRWRERPDIFLNHLLKRESDRRKAGRPSRFEKGSRANVTAWLNRWQKLHYEFHAVIVQPGFSKANAEQSHLELFAATQSLLMDTWGMTLRIFASP</sequence>
<dbReference type="GO" id="GO:0003677">
    <property type="term" value="F:DNA binding"/>
    <property type="evidence" value="ECO:0007669"/>
    <property type="project" value="InterPro"/>
</dbReference>
<protein>
    <submittedName>
        <fullName evidence="3">DEAD/DEAH box helicase family protein</fullName>
    </submittedName>
</protein>
<dbReference type="AlphaFoldDB" id="A0A7Z0TX02"/>
<dbReference type="Gene3D" id="3.40.50.300">
    <property type="entry name" value="P-loop containing nucleotide triphosphate hydrolases"/>
    <property type="match status" value="2"/>
</dbReference>
<name>A0A7Z0TX02_9BRAD</name>
<dbReference type="GO" id="GO:0016787">
    <property type="term" value="F:hydrolase activity"/>
    <property type="evidence" value="ECO:0007669"/>
    <property type="project" value="InterPro"/>
</dbReference>
<dbReference type="PROSITE" id="PS51194">
    <property type="entry name" value="HELICASE_CTER"/>
    <property type="match status" value="1"/>
</dbReference>
<dbReference type="InterPro" id="IPR027417">
    <property type="entry name" value="P-loop_NTPase"/>
</dbReference>
<feature type="domain" description="Helicase C-terminal" evidence="2">
    <location>
        <begin position="382"/>
        <end position="549"/>
    </location>
</feature>
<dbReference type="InterPro" id="IPR006935">
    <property type="entry name" value="Helicase/UvrB_N"/>
</dbReference>
<evidence type="ECO:0000313" key="3">
    <source>
        <dbReference type="EMBL" id="NYY95225.1"/>
    </source>
</evidence>
<dbReference type="EMBL" id="CP088280">
    <property type="protein sequence ID" value="UGX97960.1"/>
    <property type="molecule type" value="Genomic_DNA"/>
</dbReference>
<dbReference type="EMBL" id="JACBFH010000001">
    <property type="protein sequence ID" value="NYY95225.1"/>
    <property type="molecule type" value="Genomic_DNA"/>
</dbReference>
<dbReference type="Proteomes" id="UP000564836">
    <property type="component" value="Chromosome"/>
</dbReference>
<reference evidence="4 5" key="1">
    <citation type="journal article" date="2017" name="Syst. Appl. Microbiol.">
        <title>Soybeans inoculated with root zone soils of Canadian native legumes harbour diverse and novel Bradyrhizobium spp. that possess agricultural potential.</title>
        <authorList>
            <person name="Bromfield E.S.P."/>
            <person name="Cloutier S."/>
            <person name="Tambong J.T."/>
            <person name="Tran Thi T.V."/>
        </authorList>
    </citation>
    <scope>NUCLEOTIDE SEQUENCE [LARGE SCALE GENOMIC DNA]</scope>
    <source>
        <strain evidence="4 5">323S2</strain>
    </source>
</reference>
<evidence type="ECO:0000313" key="5">
    <source>
        <dbReference type="Proteomes" id="UP000564836"/>
    </source>
</evidence>
<keyword evidence="3" id="KW-0067">ATP-binding</keyword>
<organism evidence="3">
    <name type="scientific">Bradyrhizobium barranii subsp. barranii</name>
    <dbReference type="NCBI Taxonomy" id="2823807"/>
    <lineage>
        <taxon>Bacteria</taxon>
        <taxon>Pseudomonadati</taxon>
        <taxon>Pseudomonadota</taxon>
        <taxon>Alphaproteobacteria</taxon>
        <taxon>Hyphomicrobiales</taxon>
        <taxon>Nitrobacteraceae</taxon>
        <taxon>Bradyrhizobium</taxon>
        <taxon>Bradyrhizobium barranii</taxon>
    </lineage>
</organism>
<dbReference type="GO" id="GO:0005829">
    <property type="term" value="C:cytosol"/>
    <property type="evidence" value="ECO:0007669"/>
    <property type="project" value="TreeGrafter"/>
</dbReference>
<keyword evidence="3" id="KW-0347">Helicase</keyword>
<gene>
    <name evidence="4" type="ORF">G6321_00023635</name>
    <name evidence="3" type="ORF">G6321_44555</name>
</gene>
<dbReference type="InterPro" id="IPR050742">
    <property type="entry name" value="Helicase_Restrict-Modif_Enz"/>
</dbReference>
<dbReference type="Pfam" id="PF00271">
    <property type="entry name" value="Helicase_C"/>
    <property type="match status" value="1"/>
</dbReference>
<dbReference type="PANTHER" id="PTHR47396:SF1">
    <property type="entry name" value="ATP-DEPENDENT HELICASE IRC3-RELATED"/>
    <property type="match status" value="1"/>
</dbReference>